<dbReference type="PANTHER" id="PTHR31744">
    <property type="entry name" value="PROTEIN CUP-SHAPED COTYLEDON 2-RELATED"/>
    <property type="match status" value="1"/>
</dbReference>
<evidence type="ECO:0000256" key="3">
    <source>
        <dbReference type="ARBA" id="ARBA00023125"/>
    </source>
</evidence>
<evidence type="ECO:0000256" key="1">
    <source>
        <dbReference type="ARBA" id="ARBA00004123"/>
    </source>
</evidence>
<dbReference type="InterPro" id="IPR036093">
    <property type="entry name" value="NAC_dom_sf"/>
</dbReference>
<evidence type="ECO:0000256" key="2">
    <source>
        <dbReference type="ARBA" id="ARBA00023015"/>
    </source>
</evidence>
<dbReference type="AlphaFoldDB" id="A0AAV5LAV2"/>
<comment type="subcellular location">
    <subcellularLocation>
        <location evidence="1">Nucleus</location>
    </subcellularLocation>
</comment>
<dbReference type="Proteomes" id="UP001054252">
    <property type="component" value="Unassembled WGS sequence"/>
</dbReference>
<evidence type="ECO:0000313" key="8">
    <source>
        <dbReference type="Proteomes" id="UP001054252"/>
    </source>
</evidence>
<sequence>MGRESDSAIVTTANGKTGTTAATALAPGFRFHPTDEELVSYYLKRKILAKPVRFNAIGEVDIYKHEPWNLAEFSRLRTRDQEWYFFSMLDKKYVNGARMNRATGQGYWKATGKDREVRRDSQLLGMKKTLVFHSGRAPDGQRTNWVMHEYRLIDEELDKIVGLQVWPH</sequence>
<dbReference type="Pfam" id="PF02365">
    <property type="entry name" value="NAM"/>
    <property type="match status" value="1"/>
</dbReference>
<keyword evidence="4" id="KW-0804">Transcription</keyword>
<accession>A0AAV5LAV2</accession>
<dbReference type="GO" id="GO:0003677">
    <property type="term" value="F:DNA binding"/>
    <property type="evidence" value="ECO:0007669"/>
    <property type="project" value="UniProtKB-KW"/>
</dbReference>
<keyword evidence="8" id="KW-1185">Reference proteome</keyword>
<keyword evidence="5" id="KW-0539">Nucleus</keyword>
<organism evidence="7 8">
    <name type="scientific">Rubroshorea leprosula</name>
    <dbReference type="NCBI Taxonomy" id="152421"/>
    <lineage>
        <taxon>Eukaryota</taxon>
        <taxon>Viridiplantae</taxon>
        <taxon>Streptophyta</taxon>
        <taxon>Embryophyta</taxon>
        <taxon>Tracheophyta</taxon>
        <taxon>Spermatophyta</taxon>
        <taxon>Magnoliopsida</taxon>
        <taxon>eudicotyledons</taxon>
        <taxon>Gunneridae</taxon>
        <taxon>Pentapetalae</taxon>
        <taxon>rosids</taxon>
        <taxon>malvids</taxon>
        <taxon>Malvales</taxon>
        <taxon>Dipterocarpaceae</taxon>
        <taxon>Rubroshorea</taxon>
    </lineage>
</organism>
<dbReference type="GO" id="GO:0005634">
    <property type="term" value="C:nucleus"/>
    <property type="evidence" value="ECO:0007669"/>
    <property type="project" value="UniProtKB-SubCell"/>
</dbReference>
<evidence type="ECO:0000256" key="5">
    <source>
        <dbReference type="ARBA" id="ARBA00023242"/>
    </source>
</evidence>
<dbReference type="EMBL" id="BPVZ01000104">
    <property type="protein sequence ID" value="GKV34214.1"/>
    <property type="molecule type" value="Genomic_DNA"/>
</dbReference>
<dbReference type="Gene3D" id="2.170.150.80">
    <property type="entry name" value="NAC domain"/>
    <property type="match status" value="1"/>
</dbReference>
<dbReference type="PANTHER" id="PTHR31744:SF210">
    <property type="entry name" value="NAC DOMAIN-CONTAINING PROTEIN 86-LIKE"/>
    <property type="match status" value="1"/>
</dbReference>
<keyword evidence="3" id="KW-0238">DNA-binding</keyword>
<name>A0AAV5LAV2_9ROSI</name>
<dbReference type="GO" id="GO:0006355">
    <property type="term" value="P:regulation of DNA-templated transcription"/>
    <property type="evidence" value="ECO:0007669"/>
    <property type="project" value="InterPro"/>
</dbReference>
<dbReference type="PROSITE" id="PS51005">
    <property type="entry name" value="NAC"/>
    <property type="match status" value="1"/>
</dbReference>
<evidence type="ECO:0000259" key="6">
    <source>
        <dbReference type="PROSITE" id="PS51005"/>
    </source>
</evidence>
<comment type="caution">
    <text evidence="7">The sequence shown here is derived from an EMBL/GenBank/DDBJ whole genome shotgun (WGS) entry which is preliminary data.</text>
</comment>
<reference evidence="7 8" key="1">
    <citation type="journal article" date="2021" name="Commun. Biol.">
        <title>The genome of Shorea leprosula (Dipterocarpaceae) highlights the ecological relevance of drought in aseasonal tropical rainforests.</title>
        <authorList>
            <person name="Ng K.K.S."/>
            <person name="Kobayashi M.J."/>
            <person name="Fawcett J.A."/>
            <person name="Hatakeyama M."/>
            <person name="Paape T."/>
            <person name="Ng C.H."/>
            <person name="Ang C.C."/>
            <person name="Tnah L.H."/>
            <person name="Lee C.T."/>
            <person name="Nishiyama T."/>
            <person name="Sese J."/>
            <person name="O'Brien M.J."/>
            <person name="Copetti D."/>
            <person name="Mohd Noor M.I."/>
            <person name="Ong R.C."/>
            <person name="Putra M."/>
            <person name="Sireger I.Z."/>
            <person name="Indrioko S."/>
            <person name="Kosugi Y."/>
            <person name="Izuno A."/>
            <person name="Isagi Y."/>
            <person name="Lee S.L."/>
            <person name="Shimizu K.K."/>
        </authorList>
    </citation>
    <scope>NUCLEOTIDE SEQUENCE [LARGE SCALE GENOMIC DNA]</scope>
    <source>
        <strain evidence="7">214</strain>
    </source>
</reference>
<protein>
    <recommendedName>
        <fullName evidence="6">NAC domain-containing protein</fullName>
    </recommendedName>
</protein>
<keyword evidence="2" id="KW-0805">Transcription regulation</keyword>
<dbReference type="SUPFAM" id="SSF101941">
    <property type="entry name" value="NAC domain"/>
    <property type="match status" value="1"/>
</dbReference>
<dbReference type="InterPro" id="IPR003441">
    <property type="entry name" value="NAC-dom"/>
</dbReference>
<evidence type="ECO:0000313" key="7">
    <source>
        <dbReference type="EMBL" id="GKV34214.1"/>
    </source>
</evidence>
<dbReference type="FunFam" id="2.170.150.80:FF:000002">
    <property type="entry name" value="Nac domain-containing protein 86"/>
    <property type="match status" value="1"/>
</dbReference>
<feature type="domain" description="NAC" evidence="6">
    <location>
        <begin position="25"/>
        <end position="168"/>
    </location>
</feature>
<gene>
    <name evidence="7" type="ORF">SLEP1_g42609</name>
</gene>
<evidence type="ECO:0000256" key="4">
    <source>
        <dbReference type="ARBA" id="ARBA00023163"/>
    </source>
</evidence>
<proteinExistence type="predicted"/>